<dbReference type="AlphaFoldDB" id="A0A232EIZ8"/>
<organism evidence="1 2">
    <name type="scientific">Trichomalopsis sarcophagae</name>
    <dbReference type="NCBI Taxonomy" id="543379"/>
    <lineage>
        <taxon>Eukaryota</taxon>
        <taxon>Metazoa</taxon>
        <taxon>Ecdysozoa</taxon>
        <taxon>Arthropoda</taxon>
        <taxon>Hexapoda</taxon>
        <taxon>Insecta</taxon>
        <taxon>Pterygota</taxon>
        <taxon>Neoptera</taxon>
        <taxon>Endopterygota</taxon>
        <taxon>Hymenoptera</taxon>
        <taxon>Apocrita</taxon>
        <taxon>Proctotrupomorpha</taxon>
        <taxon>Chalcidoidea</taxon>
        <taxon>Pteromalidae</taxon>
        <taxon>Pteromalinae</taxon>
        <taxon>Trichomalopsis</taxon>
    </lineage>
</organism>
<sequence length="126" mass="14115">MADIMDEGLQQVKLLKEVDKLLFSTTAAVDLFTITRWKIHFLLSIKTFRKVLRNNKLSVAQKQSILCTLAKVECMKARLEVMAIRKSGAGVQEQEMNTSITALLVKRSTGQLLAYSIQAELTAILC</sequence>
<accession>A0A232EIZ8</accession>
<proteinExistence type="predicted"/>
<reference evidence="1 2" key="1">
    <citation type="journal article" date="2017" name="Curr. Biol.">
        <title>The Evolution of Venom by Co-option of Single-Copy Genes.</title>
        <authorList>
            <person name="Martinson E.O."/>
            <person name="Mrinalini"/>
            <person name="Kelkar Y.D."/>
            <person name="Chang C.H."/>
            <person name="Werren J.H."/>
        </authorList>
    </citation>
    <scope>NUCLEOTIDE SEQUENCE [LARGE SCALE GENOMIC DNA]</scope>
    <source>
        <strain evidence="1 2">Alberta</strain>
        <tissue evidence="1">Whole body</tissue>
    </source>
</reference>
<evidence type="ECO:0000313" key="1">
    <source>
        <dbReference type="EMBL" id="OXU18302.1"/>
    </source>
</evidence>
<dbReference type="Proteomes" id="UP000215335">
    <property type="component" value="Unassembled WGS sequence"/>
</dbReference>
<keyword evidence="2" id="KW-1185">Reference proteome</keyword>
<dbReference type="EMBL" id="NNAY01004145">
    <property type="protein sequence ID" value="OXU18302.1"/>
    <property type="molecule type" value="Genomic_DNA"/>
</dbReference>
<evidence type="ECO:0000313" key="2">
    <source>
        <dbReference type="Proteomes" id="UP000215335"/>
    </source>
</evidence>
<comment type="caution">
    <text evidence="1">The sequence shown here is derived from an EMBL/GenBank/DDBJ whole genome shotgun (WGS) entry which is preliminary data.</text>
</comment>
<protein>
    <submittedName>
        <fullName evidence="1">Uncharacterized protein</fullName>
    </submittedName>
</protein>
<name>A0A232EIZ8_9HYME</name>
<gene>
    <name evidence="1" type="ORF">TSAR_015417</name>
</gene>